<dbReference type="PANTHER" id="PTHR30468:SF9">
    <property type="entry name" value="ALPHA-KETOGLUTARATE-DEPENDENT TAURINE DIOXYGENASE (AFU_ORTHOLOGUE AFUA_3G01010)"/>
    <property type="match status" value="1"/>
</dbReference>
<keyword evidence="5 9" id="KW-0560">Oxidoreductase</keyword>
<dbReference type="SUPFAM" id="SSF51197">
    <property type="entry name" value="Clavaminate synthase-like"/>
    <property type="match status" value="1"/>
</dbReference>
<evidence type="ECO:0000313" key="9">
    <source>
        <dbReference type="EMBL" id="CCH42829.1"/>
    </source>
</evidence>
<dbReference type="Pfam" id="PF02668">
    <property type="entry name" value="TauD"/>
    <property type="match status" value="1"/>
</dbReference>
<evidence type="ECO:0000256" key="7">
    <source>
        <dbReference type="SAM" id="MobiDB-lite"/>
    </source>
</evidence>
<dbReference type="eggNOG" id="ENOG502R0XT">
    <property type="taxonomic scope" value="Eukaryota"/>
</dbReference>
<feature type="domain" description="TauD/TfdA-like" evidence="8">
    <location>
        <begin position="120"/>
        <end position="393"/>
    </location>
</feature>
<dbReference type="EC" id="1.14.11.-" evidence="9"/>
<keyword evidence="10" id="KW-1185">Reference proteome</keyword>
<evidence type="ECO:0000256" key="5">
    <source>
        <dbReference type="ARBA" id="ARBA00023002"/>
    </source>
</evidence>
<dbReference type="InterPro" id="IPR003819">
    <property type="entry name" value="TauD/TfdA-like"/>
</dbReference>
<dbReference type="PANTHER" id="PTHR30468">
    <property type="entry name" value="ALPHA-KETOGLUTARATE-DEPENDENT SULFONATE DIOXYGENASE"/>
    <property type="match status" value="1"/>
</dbReference>
<dbReference type="HOGENOM" id="CLU_036005_0_1_1"/>
<keyword evidence="4 9" id="KW-0223">Dioxygenase</keyword>
<dbReference type="InterPro" id="IPR051323">
    <property type="entry name" value="AtsK-like"/>
</dbReference>
<gene>
    <name evidence="9" type="ORF">BN7_2374</name>
</gene>
<sequence length="416" mass="47211">MSTATATESQVNEIVQKYQTLDLKNPPKSNSTIQVELKNPNGVKEGFGDDYSKYLPQSTKDRFQRHGIDISKGYPERPQSIPLFLDDAYKIRNQADPNYIERGVNADPEKKALFSKAKLVRNLTKYVGTELVGVQLSDLNDQELDELALLISERIVVFFRNQDLSPQDQLKIGEFFGSVEKHPLAAQVSGQPGVTTIWGKFNRKDKETDFKKRGGNLWHTDLDHEFRGPSLTHLHLDAIPKEASGDTAWTSGYGAFDKLSPEFQKFLEGKIAIHRSAHKYFDRDDVLAGGKHIEREHPLVVTHPVTGWKALFVNRGHTLRIKDLEPEESQTILNYLFNVLEKNLDIQVRFNWAIPEQDRSLGASAIWDNRVSNHYAIADYDDETDERHGTRVTSLGAPPVYKEGSKSQREALGWDK</sequence>
<comment type="caution">
    <text evidence="9">The sequence shown here is derived from an EMBL/GenBank/DDBJ whole genome shotgun (WGS) entry which is preliminary data.</text>
</comment>
<keyword evidence="6" id="KW-0408">Iron</keyword>
<feature type="compositionally biased region" description="Basic and acidic residues" evidence="7">
    <location>
        <begin position="403"/>
        <end position="416"/>
    </location>
</feature>
<evidence type="ECO:0000256" key="2">
    <source>
        <dbReference type="ARBA" id="ARBA00005896"/>
    </source>
</evidence>
<dbReference type="AlphaFoldDB" id="K0KN94"/>
<evidence type="ECO:0000256" key="3">
    <source>
        <dbReference type="ARBA" id="ARBA00022723"/>
    </source>
</evidence>
<dbReference type="Proteomes" id="UP000009328">
    <property type="component" value="Unassembled WGS sequence"/>
</dbReference>
<dbReference type="GO" id="GO:0005737">
    <property type="term" value="C:cytoplasm"/>
    <property type="evidence" value="ECO:0007669"/>
    <property type="project" value="TreeGrafter"/>
</dbReference>
<dbReference type="STRING" id="1206466.K0KN94"/>
<keyword evidence="3" id="KW-0479">Metal-binding</keyword>
<evidence type="ECO:0000256" key="6">
    <source>
        <dbReference type="ARBA" id="ARBA00023004"/>
    </source>
</evidence>
<organism evidence="9 10">
    <name type="scientific">Wickerhamomyces ciferrii (strain ATCC 14091 / BCRC 22168 / CBS 111 / JCM 3599 / NBRC 0793 / NRRL Y-1031 F-60-10)</name>
    <name type="common">Yeast</name>
    <name type="synonym">Pichia ciferrii</name>
    <dbReference type="NCBI Taxonomy" id="1206466"/>
    <lineage>
        <taxon>Eukaryota</taxon>
        <taxon>Fungi</taxon>
        <taxon>Dikarya</taxon>
        <taxon>Ascomycota</taxon>
        <taxon>Saccharomycotina</taxon>
        <taxon>Saccharomycetes</taxon>
        <taxon>Phaffomycetales</taxon>
        <taxon>Wickerhamomycetaceae</taxon>
        <taxon>Wickerhamomyces</taxon>
    </lineage>
</organism>
<comment type="cofactor">
    <cofactor evidence="1">
        <name>Fe(2+)</name>
        <dbReference type="ChEBI" id="CHEBI:29033"/>
    </cofactor>
</comment>
<comment type="similarity">
    <text evidence="2">Belongs to the TfdA dioxygenase family.</text>
</comment>
<evidence type="ECO:0000313" key="10">
    <source>
        <dbReference type="Proteomes" id="UP000009328"/>
    </source>
</evidence>
<dbReference type="GO" id="GO:0046872">
    <property type="term" value="F:metal ion binding"/>
    <property type="evidence" value="ECO:0007669"/>
    <property type="project" value="UniProtKB-KW"/>
</dbReference>
<evidence type="ECO:0000256" key="4">
    <source>
        <dbReference type="ARBA" id="ARBA00022964"/>
    </source>
</evidence>
<dbReference type="Gene3D" id="3.60.130.10">
    <property type="entry name" value="Clavaminate synthase-like"/>
    <property type="match status" value="1"/>
</dbReference>
<dbReference type="GO" id="GO:0016706">
    <property type="term" value="F:2-oxoglutarate-dependent dioxygenase activity"/>
    <property type="evidence" value="ECO:0007669"/>
    <property type="project" value="TreeGrafter"/>
</dbReference>
<name>K0KN94_WICCF</name>
<protein>
    <submittedName>
        <fullName evidence="9">Alpha-ketoglutarate-dependent sulfonate dioxygenase</fullName>
        <ecNumber evidence="9">1.14.11.-</ecNumber>
    </submittedName>
</protein>
<dbReference type="InterPro" id="IPR042098">
    <property type="entry name" value="TauD-like_sf"/>
</dbReference>
<dbReference type="FunFam" id="3.60.130.10:FF:000008">
    <property type="entry name" value="Alpha-ketoglutarate-dependent taurine dioxygenase"/>
    <property type="match status" value="1"/>
</dbReference>
<dbReference type="InParanoid" id="K0KN94"/>
<accession>K0KN94</accession>
<proteinExistence type="inferred from homology"/>
<evidence type="ECO:0000256" key="1">
    <source>
        <dbReference type="ARBA" id="ARBA00001954"/>
    </source>
</evidence>
<reference evidence="9 10" key="1">
    <citation type="journal article" date="2012" name="Eukaryot. Cell">
        <title>Draft genome sequence of Wickerhamomyces ciferrii NRRL Y-1031 F-60-10.</title>
        <authorList>
            <person name="Schneider J."/>
            <person name="Andrea H."/>
            <person name="Blom J."/>
            <person name="Jaenicke S."/>
            <person name="Ruckert C."/>
            <person name="Schorsch C."/>
            <person name="Szczepanowski R."/>
            <person name="Farwick M."/>
            <person name="Goesmann A."/>
            <person name="Puhler A."/>
            <person name="Schaffer S."/>
            <person name="Tauch A."/>
            <person name="Kohler T."/>
            <person name="Brinkrolf K."/>
        </authorList>
    </citation>
    <scope>NUCLEOTIDE SEQUENCE [LARGE SCALE GENOMIC DNA]</scope>
    <source>
        <strain evidence="10">ATCC 14091 / BCRC 22168 / CBS 111 / JCM 3599 / NBRC 0793 / NRRL Y-1031 F-60-10</strain>
    </source>
</reference>
<feature type="region of interest" description="Disordered" evidence="7">
    <location>
        <begin position="386"/>
        <end position="416"/>
    </location>
</feature>
<evidence type="ECO:0000259" key="8">
    <source>
        <dbReference type="Pfam" id="PF02668"/>
    </source>
</evidence>
<dbReference type="EMBL" id="CAIF01000054">
    <property type="protein sequence ID" value="CCH42829.1"/>
    <property type="molecule type" value="Genomic_DNA"/>
</dbReference>